<accession>A0A0J7BE02</accession>
<evidence type="ECO:0000313" key="3">
    <source>
        <dbReference type="Proteomes" id="UP000054565"/>
    </source>
</evidence>
<name>A0A0J7BE02_COCIT</name>
<sequence length="129" mass="13795">MSISMSQDKLPREPRQVKGGGGIETCLISPRASTKLGPSHADGVIGDQEFCRCFVHTLQGELTMAINIWGKNAENPRSSLKAWQSDGPTRLSIRGARKPEASIAVVPLSESPFLPGEASPSSLPSKEPK</sequence>
<dbReference type="EMBL" id="DS028097">
    <property type="protein sequence ID" value="KMP08372.1"/>
    <property type="molecule type" value="Genomic_DNA"/>
</dbReference>
<organism evidence="2 3">
    <name type="scientific">Coccidioides immitis RMSCC 2394</name>
    <dbReference type="NCBI Taxonomy" id="404692"/>
    <lineage>
        <taxon>Eukaryota</taxon>
        <taxon>Fungi</taxon>
        <taxon>Dikarya</taxon>
        <taxon>Ascomycota</taxon>
        <taxon>Pezizomycotina</taxon>
        <taxon>Eurotiomycetes</taxon>
        <taxon>Eurotiomycetidae</taxon>
        <taxon>Onygenales</taxon>
        <taxon>Onygenaceae</taxon>
        <taxon>Coccidioides</taxon>
    </lineage>
</organism>
<evidence type="ECO:0000313" key="2">
    <source>
        <dbReference type="EMBL" id="KMP08372.1"/>
    </source>
</evidence>
<feature type="region of interest" description="Disordered" evidence="1">
    <location>
        <begin position="107"/>
        <end position="129"/>
    </location>
</feature>
<protein>
    <submittedName>
        <fullName evidence="2">Uncharacterized protein</fullName>
    </submittedName>
</protein>
<gene>
    <name evidence="2" type="ORF">CIRG_08053</name>
</gene>
<proteinExistence type="predicted"/>
<dbReference type="AlphaFoldDB" id="A0A0J7BE02"/>
<evidence type="ECO:0000256" key="1">
    <source>
        <dbReference type="SAM" id="MobiDB-lite"/>
    </source>
</evidence>
<reference evidence="3" key="1">
    <citation type="journal article" date="2010" name="Genome Res.">
        <title>Population genomic sequencing of Coccidioides fungi reveals recent hybridization and transposon control.</title>
        <authorList>
            <person name="Neafsey D.E."/>
            <person name="Barker B.M."/>
            <person name="Sharpton T.J."/>
            <person name="Stajich J.E."/>
            <person name="Park D.J."/>
            <person name="Whiston E."/>
            <person name="Hung C.-Y."/>
            <person name="McMahan C."/>
            <person name="White J."/>
            <person name="Sykes S."/>
            <person name="Heiman D."/>
            <person name="Young S."/>
            <person name="Zeng Q."/>
            <person name="Abouelleil A."/>
            <person name="Aftuck L."/>
            <person name="Bessette D."/>
            <person name="Brown A."/>
            <person name="FitzGerald M."/>
            <person name="Lui A."/>
            <person name="Macdonald J.P."/>
            <person name="Priest M."/>
            <person name="Orbach M.J."/>
            <person name="Galgiani J.N."/>
            <person name="Kirkland T.N."/>
            <person name="Cole G.T."/>
            <person name="Birren B.W."/>
            <person name="Henn M.R."/>
            <person name="Taylor J.W."/>
            <person name="Rounsley S.D."/>
        </authorList>
    </citation>
    <scope>NUCLEOTIDE SEQUENCE [LARGE SCALE GENOMIC DNA]</scope>
    <source>
        <strain evidence="3">RMSCC 2394</strain>
    </source>
</reference>
<dbReference type="Proteomes" id="UP000054565">
    <property type="component" value="Unassembled WGS sequence"/>
</dbReference>
<feature type="compositionally biased region" description="Polar residues" evidence="1">
    <location>
        <begin position="119"/>
        <end position="129"/>
    </location>
</feature>
<feature type="region of interest" description="Disordered" evidence="1">
    <location>
        <begin position="1"/>
        <end position="24"/>
    </location>
</feature>